<evidence type="ECO:0000313" key="4">
    <source>
        <dbReference type="Proteomes" id="UP000187417"/>
    </source>
</evidence>
<dbReference type="Proteomes" id="UP000187417">
    <property type="component" value="Unassembled WGS sequence"/>
</dbReference>
<dbReference type="InterPro" id="IPR004163">
    <property type="entry name" value="CoA_transf_BS"/>
</dbReference>
<dbReference type="PROSITE" id="PS01273">
    <property type="entry name" value="COA_TRANSF_1"/>
    <property type="match status" value="1"/>
</dbReference>
<dbReference type="RefSeq" id="WP_004329872.1">
    <property type="nucleotide sequence ID" value="NZ_BAAFKT010000002.1"/>
</dbReference>
<dbReference type="PANTHER" id="PTHR13707:SF60">
    <property type="entry name" value="ACETATE COA-TRANSFERASE SUBUNIT ALPHA"/>
    <property type="match status" value="1"/>
</dbReference>
<dbReference type="PANTHER" id="PTHR13707">
    <property type="entry name" value="KETOACID-COENZYME A TRANSFERASE"/>
    <property type="match status" value="1"/>
</dbReference>
<organism evidence="3 4">
    <name type="scientific">Alistipes putredinis</name>
    <dbReference type="NCBI Taxonomy" id="28117"/>
    <lineage>
        <taxon>Bacteria</taxon>
        <taxon>Pseudomonadati</taxon>
        <taxon>Bacteroidota</taxon>
        <taxon>Bacteroidia</taxon>
        <taxon>Bacteroidales</taxon>
        <taxon>Rikenellaceae</taxon>
        <taxon>Alistipes</taxon>
    </lineage>
</organism>
<dbReference type="InterPro" id="IPR004165">
    <property type="entry name" value="CoA_trans_fam_I"/>
</dbReference>
<evidence type="ECO:0000256" key="1">
    <source>
        <dbReference type="ARBA" id="ARBA00005612"/>
    </source>
</evidence>
<comment type="caution">
    <text evidence="3">The sequence shown here is derived from an EMBL/GenBank/DDBJ whole genome shotgun (WGS) entry which is preliminary data.</text>
</comment>
<name>A0A1Q6FCS0_9BACT</name>
<accession>A0A1Q6FCS0</accession>
<evidence type="ECO:0000256" key="2">
    <source>
        <dbReference type="ARBA" id="ARBA00022679"/>
    </source>
</evidence>
<dbReference type="GO" id="GO:0008410">
    <property type="term" value="F:CoA-transferase activity"/>
    <property type="evidence" value="ECO:0007669"/>
    <property type="project" value="InterPro"/>
</dbReference>
<dbReference type="Gene3D" id="3.40.1080.10">
    <property type="entry name" value="Glutaconate Coenzyme A-transferase"/>
    <property type="match status" value="1"/>
</dbReference>
<dbReference type="NCBIfam" id="TIGR02429">
    <property type="entry name" value="pcaI_scoA_fam"/>
    <property type="match status" value="1"/>
</dbReference>
<dbReference type="AlphaFoldDB" id="A0A1Q6FCS0"/>
<dbReference type="SUPFAM" id="SSF100950">
    <property type="entry name" value="NagB/RpiA/CoA transferase-like"/>
    <property type="match status" value="1"/>
</dbReference>
<sequence length="217" mass="22504">MKKLISAAEAAGMVKDGMTVMIGGFLGNGSPHAIIDALVESGVKDLTLIVNDTAYPDKGCGRLIAGKQVRKVIVSHIGTNPCTSEQMNSGELEIEFCPQGTLAERVRSGGAGLGGVLTPVGLGTIVAEGKQIINVDGKDYLLEKPLRADVALLGASLADRSGNLVYKGTSQNFNPLMATAADLVIAEVRELVETGAIAPEAVRTPGIFVDYMVAPAK</sequence>
<gene>
    <name evidence="3" type="ORF">BHV66_00815</name>
</gene>
<dbReference type="SMART" id="SM00882">
    <property type="entry name" value="CoA_trans"/>
    <property type="match status" value="1"/>
</dbReference>
<evidence type="ECO:0000313" key="3">
    <source>
        <dbReference type="EMBL" id="OKY96645.1"/>
    </source>
</evidence>
<dbReference type="EMBL" id="MNQH01000001">
    <property type="protein sequence ID" value="OKY96645.1"/>
    <property type="molecule type" value="Genomic_DNA"/>
</dbReference>
<keyword evidence="2" id="KW-0808">Transferase</keyword>
<proteinExistence type="inferred from homology"/>
<dbReference type="Pfam" id="PF01144">
    <property type="entry name" value="CoA_trans"/>
    <property type="match status" value="1"/>
</dbReference>
<comment type="similarity">
    <text evidence="1">Belongs to the 3-oxoacid CoA-transferase subunit A family.</text>
</comment>
<dbReference type="InterPro" id="IPR037171">
    <property type="entry name" value="NagB/RpiA_transferase-like"/>
</dbReference>
<dbReference type="STRING" id="28117.BHV66_00815"/>
<dbReference type="InterPro" id="IPR012792">
    <property type="entry name" value="3-oxoacid_CoA-transf_A"/>
</dbReference>
<reference evidence="3 4" key="1">
    <citation type="journal article" date="2016" name="Nat. Biotechnol.">
        <title>Measurement of bacterial replication rates in microbial communities.</title>
        <authorList>
            <person name="Brown C.T."/>
            <person name="Olm M.R."/>
            <person name="Thomas B.C."/>
            <person name="Banfield J.F."/>
        </authorList>
    </citation>
    <scope>NUCLEOTIDE SEQUENCE [LARGE SCALE GENOMIC DNA]</scope>
    <source>
        <strain evidence="3">CAG:67_53_122</strain>
    </source>
</reference>
<protein>
    <submittedName>
        <fullName evidence="3">Branched-chain amino acid dehydrogenase</fullName>
    </submittedName>
</protein>
<dbReference type="GeneID" id="73803985"/>